<dbReference type="Gene3D" id="1.10.472.60">
    <property type="entry name" value="putative protein disulfide isomerase domain"/>
    <property type="match status" value="1"/>
</dbReference>
<dbReference type="Pfam" id="PF01323">
    <property type="entry name" value="DSBA"/>
    <property type="match status" value="1"/>
</dbReference>
<feature type="domain" description="DSBA-like thioredoxin" evidence="1">
    <location>
        <begin position="9"/>
        <end position="200"/>
    </location>
</feature>
<dbReference type="PANTHER" id="PTHR13887">
    <property type="entry name" value="GLUTATHIONE S-TRANSFERASE KAPPA"/>
    <property type="match status" value="1"/>
</dbReference>
<accession>A0A380TCG0</accession>
<proteinExistence type="predicted"/>
<evidence type="ECO:0000313" key="2">
    <source>
        <dbReference type="EMBL" id="SUS05204.1"/>
    </source>
</evidence>
<protein>
    <recommendedName>
        <fullName evidence="1">DSBA-like thioredoxin domain-containing protein</fullName>
    </recommendedName>
</protein>
<dbReference type="InterPro" id="IPR001853">
    <property type="entry name" value="DSBA-like_thioredoxin_dom"/>
</dbReference>
<dbReference type="AlphaFoldDB" id="A0A380TCG0"/>
<gene>
    <name evidence="2" type="ORF">DF3PB_1790011</name>
</gene>
<sequence>MMDGVERRILYFADPMCSWCWGFAPVMEAIKAACAGVVPIRLCVGGLRPFTTEPMRERDRTVVRHHWEEVAAQTGQPFDFAFFEREGFVYDTEPACRAAVAVRGLAPEATLSHFAALQHAFYAKNRDLTQTDVLADIASAFVARDDFAVVFAAEEVRAATLADFQLAQRLGITGFPTVALVEDNRAAVLTSGWQPFANLEAPLHAWLKGEMVVGEHP</sequence>
<dbReference type="InterPro" id="IPR036249">
    <property type="entry name" value="Thioredoxin-like_sf"/>
</dbReference>
<dbReference type="GO" id="GO:0016491">
    <property type="term" value="F:oxidoreductase activity"/>
    <property type="evidence" value="ECO:0007669"/>
    <property type="project" value="InterPro"/>
</dbReference>
<dbReference type="EMBL" id="UIDG01000089">
    <property type="protein sequence ID" value="SUS05204.1"/>
    <property type="molecule type" value="Genomic_DNA"/>
</dbReference>
<name>A0A380TCG0_9ZZZZ</name>
<organism evidence="2">
    <name type="scientific">metagenome</name>
    <dbReference type="NCBI Taxonomy" id="256318"/>
    <lineage>
        <taxon>unclassified sequences</taxon>
        <taxon>metagenomes</taxon>
    </lineage>
</organism>
<dbReference type="SUPFAM" id="SSF52833">
    <property type="entry name" value="Thioredoxin-like"/>
    <property type="match status" value="1"/>
</dbReference>
<dbReference type="CDD" id="cd03025">
    <property type="entry name" value="DsbA_FrnE_like"/>
    <property type="match status" value="1"/>
</dbReference>
<reference evidence="2" key="1">
    <citation type="submission" date="2018-07" db="EMBL/GenBank/DDBJ databases">
        <authorList>
            <person name="Quirk P.G."/>
            <person name="Krulwich T.A."/>
        </authorList>
    </citation>
    <scope>NUCLEOTIDE SEQUENCE</scope>
</reference>
<dbReference type="PANTHER" id="PTHR13887:SF54">
    <property type="entry name" value="DSBA FAMILY PROTEIN"/>
    <property type="match status" value="1"/>
</dbReference>
<evidence type="ECO:0000259" key="1">
    <source>
        <dbReference type="Pfam" id="PF01323"/>
    </source>
</evidence>
<dbReference type="Gene3D" id="3.40.30.10">
    <property type="entry name" value="Glutaredoxin"/>
    <property type="match status" value="1"/>
</dbReference>